<reference evidence="4 5" key="1">
    <citation type="journal article" date="2020" name="Nat. Food">
        <title>A phased Vanilla planifolia genome enables genetic improvement of flavour and production.</title>
        <authorList>
            <person name="Hasing T."/>
            <person name="Tang H."/>
            <person name="Brym M."/>
            <person name="Khazi F."/>
            <person name="Huang T."/>
            <person name="Chambers A.H."/>
        </authorList>
    </citation>
    <scope>NUCLEOTIDE SEQUENCE [LARGE SCALE GENOMIC DNA]</scope>
    <source>
        <tissue evidence="2">Leaf</tissue>
    </source>
</reference>
<gene>
    <name evidence="3" type="ORF">HPP92_013610</name>
    <name evidence="2" type="ORF">HPP92_014048</name>
</gene>
<evidence type="ECO:0000313" key="4">
    <source>
        <dbReference type="Proteomes" id="UP000636800"/>
    </source>
</evidence>
<evidence type="ECO:0000313" key="3">
    <source>
        <dbReference type="EMBL" id="KAG0478891.1"/>
    </source>
</evidence>
<accession>A0A835R0K1</accession>
<feature type="compositionally biased region" description="Basic residues" evidence="1">
    <location>
        <begin position="11"/>
        <end position="23"/>
    </location>
</feature>
<name>A0A835R0K1_VANPL</name>
<dbReference type="EMBL" id="JADCNL010000006">
    <property type="protein sequence ID" value="KAG0477207.1"/>
    <property type="molecule type" value="Genomic_DNA"/>
</dbReference>
<dbReference type="Proteomes" id="UP000636800">
    <property type="component" value="Chromosome 6"/>
</dbReference>
<protein>
    <submittedName>
        <fullName evidence="2">Uncharacterized protein</fullName>
    </submittedName>
</protein>
<evidence type="ECO:0000313" key="2">
    <source>
        <dbReference type="EMBL" id="KAG0477207.1"/>
    </source>
</evidence>
<dbReference type="Proteomes" id="UP000639772">
    <property type="component" value="Chromosome 6"/>
</dbReference>
<dbReference type="EMBL" id="JADCNM010000006">
    <property type="protein sequence ID" value="KAG0478891.1"/>
    <property type="molecule type" value="Genomic_DNA"/>
</dbReference>
<comment type="caution">
    <text evidence="2">The sequence shown here is derived from an EMBL/GenBank/DDBJ whole genome shotgun (WGS) entry which is preliminary data.</text>
</comment>
<organism evidence="2 4">
    <name type="scientific">Vanilla planifolia</name>
    <name type="common">Vanilla</name>
    <dbReference type="NCBI Taxonomy" id="51239"/>
    <lineage>
        <taxon>Eukaryota</taxon>
        <taxon>Viridiplantae</taxon>
        <taxon>Streptophyta</taxon>
        <taxon>Embryophyta</taxon>
        <taxon>Tracheophyta</taxon>
        <taxon>Spermatophyta</taxon>
        <taxon>Magnoliopsida</taxon>
        <taxon>Liliopsida</taxon>
        <taxon>Asparagales</taxon>
        <taxon>Orchidaceae</taxon>
        <taxon>Vanilloideae</taxon>
        <taxon>Vanilleae</taxon>
        <taxon>Vanilla</taxon>
    </lineage>
</organism>
<sequence length="80" mass="9208">MAGDEDGLKAKGSRARKGARRKKSDADFRSPRSAYRFTDEEGVKKRKRNNLSDRKFNVVGKEIEEAYRERCTDVPSMPKE</sequence>
<evidence type="ECO:0000313" key="5">
    <source>
        <dbReference type="Proteomes" id="UP000639772"/>
    </source>
</evidence>
<proteinExistence type="predicted"/>
<evidence type="ECO:0000256" key="1">
    <source>
        <dbReference type="SAM" id="MobiDB-lite"/>
    </source>
</evidence>
<feature type="region of interest" description="Disordered" evidence="1">
    <location>
        <begin position="1"/>
        <end position="34"/>
    </location>
</feature>
<keyword evidence="4" id="KW-1185">Reference proteome</keyword>
<dbReference type="AlphaFoldDB" id="A0A835R0K1"/>